<proteinExistence type="inferred from homology"/>
<comment type="similarity">
    <text evidence="5">Belongs to the COX19 family.</text>
</comment>
<dbReference type="PANTHER" id="PTHR21107:SF2">
    <property type="entry name" value="CYTOCHROME C OXIDASE ASSEMBLY PROTEIN COX19"/>
    <property type="match status" value="1"/>
</dbReference>
<dbReference type="Proteomes" id="UP000789570">
    <property type="component" value="Unassembled WGS sequence"/>
</dbReference>
<evidence type="ECO:0000313" key="7">
    <source>
        <dbReference type="Proteomes" id="UP000789570"/>
    </source>
</evidence>
<protein>
    <submittedName>
        <fullName evidence="6">331_t:CDS:1</fullName>
    </submittedName>
</protein>
<dbReference type="PANTHER" id="PTHR21107">
    <property type="entry name" value="CYTOCHROME C OXIDASE ASSEMBLY PROTEIN COX19"/>
    <property type="match status" value="1"/>
</dbReference>
<accession>A0A9N9DT40</accession>
<comment type="caution">
    <text evidence="6">The sequence shown here is derived from an EMBL/GenBank/DDBJ whole genome shotgun (WGS) entry which is preliminary data.</text>
</comment>
<dbReference type="GO" id="GO:0005758">
    <property type="term" value="C:mitochondrial intermembrane space"/>
    <property type="evidence" value="ECO:0007669"/>
    <property type="project" value="TreeGrafter"/>
</dbReference>
<evidence type="ECO:0000313" key="6">
    <source>
        <dbReference type="EMBL" id="CAG8652431.1"/>
    </source>
</evidence>
<keyword evidence="7" id="KW-1185">Reference proteome</keyword>
<organism evidence="6 7">
    <name type="scientific">Funneliformis caledonium</name>
    <dbReference type="NCBI Taxonomy" id="1117310"/>
    <lineage>
        <taxon>Eukaryota</taxon>
        <taxon>Fungi</taxon>
        <taxon>Fungi incertae sedis</taxon>
        <taxon>Mucoromycota</taxon>
        <taxon>Glomeromycotina</taxon>
        <taxon>Glomeromycetes</taxon>
        <taxon>Glomerales</taxon>
        <taxon>Glomeraceae</taxon>
        <taxon>Funneliformis</taxon>
    </lineage>
</organism>
<evidence type="ECO:0000256" key="5">
    <source>
        <dbReference type="ARBA" id="ARBA00038223"/>
    </source>
</evidence>
<evidence type="ECO:0000256" key="4">
    <source>
        <dbReference type="ARBA" id="ARBA00037279"/>
    </source>
</evidence>
<evidence type="ECO:0000256" key="2">
    <source>
        <dbReference type="ARBA" id="ARBA00022490"/>
    </source>
</evidence>
<sequence>MDCLEIAFNNVHAFKALTAWMCVFTKDSVFMNVNRKEIKLLYEEANRGIVLGTLKFYKNAQQTYESIESIKVNRAHSNNDFTFELNIDSLKEALDCMADDKRIIKMELKDHEDGFHILYFTGYATEYFDRSISKFFVNLHNNLPQLPSMNRLMMKFEQNDLDSLQNIAKLLSEVKDNLMVKVQYATYYNIFQIRYSQSTGSNVRHKIKHRIVNQDDDICKVTKVKPPLLAKFFKLGSLNQLSCCIKNDGSLLLEAENYPEENAVIKVHLKGSFPLDHEGECKRLVKEYLECLKKNQGNNGNCRHVSKAYLKCRMDKGLMTPEEMKNLGFQDENEIKKIDDK</sequence>
<reference evidence="6" key="1">
    <citation type="submission" date="2021-06" db="EMBL/GenBank/DDBJ databases">
        <authorList>
            <person name="Kallberg Y."/>
            <person name="Tangrot J."/>
            <person name="Rosling A."/>
        </authorList>
    </citation>
    <scope>NUCLEOTIDE SEQUENCE</scope>
    <source>
        <strain evidence="6">UK204</strain>
    </source>
</reference>
<evidence type="ECO:0000256" key="1">
    <source>
        <dbReference type="ARBA" id="ARBA00004496"/>
    </source>
</evidence>
<dbReference type="OrthoDB" id="268594at2759"/>
<dbReference type="GO" id="GO:0033617">
    <property type="term" value="P:mitochondrial respiratory chain complex IV assembly"/>
    <property type="evidence" value="ECO:0007669"/>
    <property type="project" value="TreeGrafter"/>
</dbReference>
<name>A0A9N9DT40_9GLOM</name>
<keyword evidence="3" id="KW-1015">Disulfide bond</keyword>
<dbReference type="AlphaFoldDB" id="A0A9N9DT40"/>
<dbReference type="EMBL" id="CAJVPQ010004482">
    <property type="protein sequence ID" value="CAG8652431.1"/>
    <property type="molecule type" value="Genomic_DNA"/>
</dbReference>
<comment type="function">
    <text evidence="4">Required for the assembly of mitochondrial cytochrome c oxidase.</text>
</comment>
<dbReference type="InterPro" id="IPR051383">
    <property type="entry name" value="COX19"/>
</dbReference>
<keyword evidence="2" id="KW-0963">Cytoplasm</keyword>
<gene>
    <name evidence="6" type="ORF">FCALED_LOCUS11138</name>
</gene>
<evidence type="ECO:0000256" key="3">
    <source>
        <dbReference type="ARBA" id="ARBA00023157"/>
    </source>
</evidence>
<dbReference type="PROSITE" id="PS51808">
    <property type="entry name" value="CHCH"/>
    <property type="match status" value="1"/>
</dbReference>
<comment type="subcellular location">
    <subcellularLocation>
        <location evidence="1">Cytoplasm</location>
    </subcellularLocation>
</comment>